<feature type="coiled-coil region" evidence="1">
    <location>
        <begin position="141"/>
        <end position="179"/>
    </location>
</feature>
<reference evidence="3" key="1">
    <citation type="submission" date="2021-02" db="EMBL/GenBank/DDBJ databases">
        <title>Leucobacter sp. CX169.</title>
        <authorList>
            <person name="Cheng Y."/>
        </authorList>
    </citation>
    <scope>NUCLEOTIDE SEQUENCE [LARGE SCALE GENOMIC DNA]</scope>
    <source>
        <strain evidence="3">JY899</strain>
    </source>
</reference>
<organism evidence="2 3">
    <name type="scientific">Flaviflexus equikiangi</name>
    <dbReference type="NCBI Taxonomy" id="2758573"/>
    <lineage>
        <taxon>Bacteria</taxon>
        <taxon>Bacillati</taxon>
        <taxon>Actinomycetota</taxon>
        <taxon>Actinomycetes</taxon>
        <taxon>Actinomycetales</taxon>
        <taxon>Actinomycetaceae</taxon>
        <taxon>Flaviflexus</taxon>
    </lineage>
</organism>
<name>A0ABS2TGK8_9ACTO</name>
<gene>
    <name evidence="2" type="ORF">JVW63_07400</name>
</gene>
<accession>A0ABS2TGK8</accession>
<evidence type="ECO:0000313" key="3">
    <source>
        <dbReference type="Proteomes" id="UP000705983"/>
    </source>
</evidence>
<evidence type="ECO:0000256" key="1">
    <source>
        <dbReference type="SAM" id="Coils"/>
    </source>
</evidence>
<keyword evidence="1" id="KW-0175">Coiled coil</keyword>
<protein>
    <submittedName>
        <fullName evidence="2">DoxX family protein</fullName>
    </submittedName>
</protein>
<dbReference type="RefSeq" id="WP_182170966.1">
    <property type="nucleotide sequence ID" value="NZ_CP059676.1"/>
</dbReference>
<keyword evidence="3" id="KW-1185">Reference proteome</keyword>
<dbReference type="Proteomes" id="UP000705983">
    <property type="component" value="Unassembled WGS sequence"/>
</dbReference>
<proteinExistence type="predicted"/>
<dbReference type="EMBL" id="JAFFJS010000004">
    <property type="protein sequence ID" value="MBM9433518.1"/>
    <property type="molecule type" value="Genomic_DNA"/>
</dbReference>
<sequence>MSIITGLARPLLAIPFITSGVDAARHPQDHVEVVERVNPTLQNLGVGPLSPGTIVMATRAVGGVRIVAGLCMALGKKPRVAALALTSTEIALAAVKNPVWLSTGAERKQHVAGLVSSAGLIGGALMTVGDRRGKPSLGWRLENHRAHKEDMSILADRYEAELEEQKAKLMEKIAKAKEKAKS</sequence>
<comment type="caution">
    <text evidence="2">The sequence shown here is derived from an EMBL/GenBank/DDBJ whole genome shotgun (WGS) entry which is preliminary data.</text>
</comment>
<evidence type="ECO:0000313" key="2">
    <source>
        <dbReference type="EMBL" id="MBM9433518.1"/>
    </source>
</evidence>